<dbReference type="GO" id="GO:0006508">
    <property type="term" value="P:proteolysis"/>
    <property type="evidence" value="ECO:0007669"/>
    <property type="project" value="UniProtKB-KW"/>
</dbReference>
<dbReference type="FunFam" id="1.10.3810.10:FF:000003">
    <property type="entry name" value="Penicillin-binding protein 1a"/>
    <property type="match status" value="1"/>
</dbReference>
<evidence type="ECO:0000256" key="17">
    <source>
        <dbReference type="SAM" id="Phobius"/>
    </source>
</evidence>
<dbReference type="NCBIfam" id="TIGR02074">
    <property type="entry name" value="PBP_1a_fam"/>
    <property type="match status" value="1"/>
</dbReference>
<feature type="domain" description="S1 motif" evidence="18">
    <location>
        <begin position="354"/>
        <end position="434"/>
    </location>
</feature>
<keyword evidence="6 17" id="KW-0812">Transmembrane</keyword>
<dbReference type="GO" id="GO:0008955">
    <property type="term" value="F:peptidoglycan glycosyltransferase activity"/>
    <property type="evidence" value="ECO:0007669"/>
    <property type="project" value="UniProtKB-EC"/>
</dbReference>
<proteinExistence type="predicted"/>
<dbReference type="InterPro" id="IPR003029">
    <property type="entry name" value="S1_domain"/>
</dbReference>
<accession>A0A381NKU8</accession>
<evidence type="ECO:0000256" key="16">
    <source>
        <dbReference type="SAM" id="MobiDB-lite"/>
    </source>
</evidence>
<dbReference type="InterPro" id="IPR012340">
    <property type="entry name" value="NA-bd_OB-fold"/>
</dbReference>
<keyword evidence="5" id="KW-0808">Transferase</keyword>
<dbReference type="SUPFAM" id="SSF50249">
    <property type="entry name" value="Nucleic acid-binding proteins"/>
    <property type="match status" value="1"/>
</dbReference>
<dbReference type="InterPro" id="IPR050396">
    <property type="entry name" value="Glycosyltr_51/Transpeptidase"/>
</dbReference>
<keyword evidence="8" id="KW-0133">Cell shape</keyword>
<evidence type="ECO:0000256" key="11">
    <source>
        <dbReference type="ARBA" id="ARBA00023136"/>
    </source>
</evidence>
<dbReference type="EMBL" id="UINC01000405">
    <property type="protein sequence ID" value="SUZ54744.1"/>
    <property type="molecule type" value="Genomic_DNA"/>
</dbReference>
<dbReference type="SMART" id="SM00316">
    <property type="entry name" value="S1"/>
    <property type="match status" value="1"/>
</dbReference>
<comment type="subcellular location">
    <subcellularLocation>
        <location evidence="1">Membrane</location>
    </subcellularLocation>
</comment>
<evidence type="ECO:0000256" key="10">
    <source>
        <dbReference type="ARBA" id="ARBA00022989"/>
    </source>
</evidence>
<dbReference type="SUPFAM" id="SSF53955">
    <property type="entry name" value="Lysozyme-like"/>
    <property type="match status" value="1"/>
</dbReference>
<evidence type="ECO:0000256" key="5">
    <source>
        <dbReference type="ARBA" id="ARBA00022679"/>
    </source>
</evidence>
<dbReference type="GO" id="GO:0071555">
    <property type="term" value="P:cell wall organization"/>
    <property type="evidence" value="ECO:0007669"/>
    <property type="project" value="UniProtKB-KW"/>
</dbReference>
<gene>
    <name evidence="19" type="ORF">METZ01_LOCUS7598</name>
</gene>
<dbReference type="Pfam" id="PF00905">
    <property type="entry name" value="Transpeptidase"/>
    <property type="match status" value="1"/>
</dbReference>
<dbReference type="AlphaFoldDB" id="A0A381NKU8"/>
<reference evidence="19" key="1">
    <citation type="submission" date="2018-05" db="EMBL/GenBank/DDBJ databases">
        <authorList>
            <person name="Lanie J.A."/>
            <person name="Ng W.-L."/>
            <person name="Kazmierczak K.M."/>
            <person name="Andrzejewski T.M."/>
            <person name="Davidsen T.M."/>
            <person name="Wayne K.J."/>
            <person name="Tettelin H."/>
            <person name="Glass J.I."/>
            <person name="Rusch D."/>
            <person name="Podicherti R."/>
            <person name="Tsui H.-C.T."/>
            <person name="Winkler M.E."/>
        </authorList>
    </citation>
    <scope>NUCLEOTIDE SEQUENCE</scope>
</reference>
<dbReference type="InterPro" id="IPR023346">
    <property type="entry name" value="Lysozyme-like_dom_sf"/>
</dbReference>
<evidence type="ECO:0000256" key="1">
    <source>
        <dbReference type="ARBA" id="ARBA00004370"/>
    </source>
</evidence>
<keyword evidence="3" id="KW-0645">Protease</keyword>
<keyword evidence="13" id="KW-0961">Cell wall biogenesis/degradation</keyword>
<evidence type="ECO:0000256" key="15">
    <source>
        <dbReference type="ARBA" id="ARBA00049902"/>
    </source>
</evidence>
<dbReference type="Pfam" id="PF00912">
    <property type="entry name" value="Transgly"/>
    <property type="match status" value="1"/>
</dbReference>
<keyword evidence="11 17" id="KW-0472">Membrane</keyword>
<dbReference type="Gene3D" id="1.10.3810.10">
    <property type="entry name" value="Biosynthetic peptidoglycan transglycosylase-like"/>
    <property type="match status" value="1"/>
</dbReference>
<dbReference type="InterPro" id="IPR001264">
    <property type="entry name" value="Glyco_trans_51"/>
</dbReference>
<evidence type="ECO:0000256" key="6">
    <source>
        <dbReference type="ARBA" id="ARBA00022692"/>
    </source>
</evidence>
<keyword evidence="12" id="KW-0511">Multifunctional enzyme</keyword>
<evidence type="ECO:0000259" key="18">
    <source>
        <dbReference type="PROSITE" id="PS50126"/>
    </source>
</evidence>
<dbReference type="GO" id="GO:0004180">
    <property type="term" value="F:carboxypeptidase activity"/>
    <property type="evidence" value="ECO:0007669"/>
    <property type="project" value="UniProtKB-KW"/>
</dbReference>
<feature type="transmembrane region" description="Helical" evidence="17">
    <location>
        <begin position="12"/>
        <end position="31"/>
    </location>
</feature>
<evidence type="ECO:0000256" key="13">
    <source>
        <dbReference type="ARBA" id="ARBA00023316"/>
    </source>
</evidence>
<dbReference type="PROSITE" id="PS50126">
    <property type="entry name" value="S1"/>
    <property type="match status" value="1"/>
</dbReference>
<organism evidence="19">
    <name type="scientific">marine metagenome</name>
    <dbReference type="NCBI Taxonomy" id="408172"/>
    <lineage>
        <taxon>unclassified sequences</taxon>
        <taxon>metagenomes</taxon>
        <taxon>ecological metagenomes</taxon>
    </lineage>
</organism>
<keyword evidence="2" id="KW-0121">Carboxypeptidase</keyword>
<dbReference type="InterPro" id="IPR036950">
    <property type="entry name" value="PBP_transglycosylase"/>
</dbReference>
<evidence type="ECO:0000256" key="9">
    <source>
        <dbReference type="ARBA" id="ARBA00022984"/>
    </source>
</evidence>
<feature type="region of interest" description="Disordered" evidence="16">
    <location>
        <begin position="756"/>
        <end position="794"/>
    </location>
</feature>
<comment type="catalytic activity">
    <reaction evidence="15">
        <text>[GlcNAc-(1-&gt;4)-Mur2Ac(oyl-L-Ala-gamma-D-Glu-L-Lys-D-Ala-D-Ala)](n)-di-trans,octa-cis-undecaprenyl diphosphate + beta-D-GlcNAc-(1-&gt;4)-Mur2Ac(oyl-L-Ala-gamma-D-Glu-L-Lys-D-Ala-D-Ala)-di-trans,octa-cis-undecaprenyl diphosphate = [GlcNAc-(1-&gt;4)-Mur2Ac(oyl-L-Ala-gamma-D-Glu-L-Lys-D-Ala-D-Ala)](n+1)-di-trans,octa-cis-undecaprenyl diphosphate + di-trans,octa-cis-undecaprenyl diphosphate + H(+)</text>
        <dbReference type="Rhea" id="RHEA:23708"/>
        <dbReference type="Rhea" id="RHEA-COMP:9602"/>
        <dbReference type="Rhea" id="RHEA-COMP:9603"/>
        <dbReference type="ChEBI" id="CHEBI:15378"/>
        <dbReference type="ChEBI" id="CHEBI:58405"/>
        <dbReference type="ChEBI" id="CHEBI:60033"/>
        <dbReference type="ChEBI" id="CHEBI:78435"/>
        <dbReference type="EC" id="2.4.99.28"/>
    </reaction>
</comment>
<dbReference type="SUPFAM" id="SSF56601">
    <property type="entry name" value="beta-lactamase/transpeptidase-like"/>
    <property type="match status" value="1"/>
</dbReference>
<feature type="compositionally biased region" description="Basic and acidic residues" evidence="16">
    <location>
        <begin position="777"/>
        <end position="787"/>
    </location>
</feature>
<keyword evidence="4" id="KW-0328">Glycosyltransferase</keyword>
<dbReference type="InterPro" id="IPR012338">
    <property type="entry name" value="Beta-lactam/transpept-like"/>
</dbReference>
<dbReference type="EC" id="2.4.99.28" evidence="14"/>
<evidence type="ECO:0000256" key="8">
    <source>
        <dbReference type="ARBA" id="ARBA00022960"/>
    </source>
</evidence>
<dbReference type="GO" id="GO:0009252">
    <property type="term" value="P:peptidoglycan biosynthetic process"/>
    <property type="evidence" value="ECO:0007669"/>
    <property type="project" value="UniProtKB-KW"/>
</dbReference>
<keyword evidence="7" id="KW-0378">Hydrolase</keyword>
<evidence type="ECO:0000313" key="19">
    <source>
        <dbReference type="EMBL" id="SUZ54744.1"/>
    </source>
</evidence>
<dbReference type="Gene3D" id="3.40.710.10">
    <property type="entry name" value="DD-peptidase/beta-lactamase superfamily"/>
    <property type="match status" value="2"/>
</dbReference>
<dbReference type="InterPro" id="IPR001460">
    <property type="entry name" value="PCN-bd_Tpept"/>
</dbReference>
<keyword evidence="9" id="KW-0573">Peptidoglycan synthesis</keyword>
<evidence type="ECO:0000256" key="7">
    <source>
        <dbReference type="ARBA" id="ARBA00022801"/>
    </source>
</evidence>
<protein>
    <recommendedName>
        <fullName evidence="14">peptidoglycan glycosyltransferase</fullName>
        <ecNumber evidence="14">2.4.99.28</ecNumber>
    </recommendedName>
</protein>
<name>A0A381NKU8_9ZZZZ</name>
<dbReference type="GO" id="GO:0008658">
    <property type="term" value="F:penicillin binding"/>
    <property type="evidence" value="ECO:0007669"/>
    <property type="project" value="InterPro"/>
</dbReference>
<dbReference type="GO" id="GO:0008360">
    <property type="term" value="P:regulation of cell shape"/>
    <property type="evidence" value="ECO:0007669"/>
    <property type="project" value="UniProtKB-KW"/>
</dbReference>
<dbReference type="PANTHER" id="PTHR32282:SF27">
    <property type="entry name" value="PENICILLIN-BINDING PROTEIN 1A"/>
    <property type="match status" value="1"/>
</dbReference>
<evidence type="ECO:0000256" key="4">
    <source>
        <dbReference type="ARBA" id="ARBA00022676"/>
    </source>
</evidence>
<keyword evidence="10 17" id="KW-1133">Transmembrane helix</keyword>
<evidence type="ECO:0000256" key="12">
    <source>
        <dbReference type="ARBA" id="ARBA00023268"/>
    </source>
</evidence>
<dbReference type="GO" id="GO:0030288">
    <property type="term" value="C:outer membrane-bounded periplasmic space"/>
    <property type="evidence" value="ECO:0007669"/>
    <property type="project" value="TreeGrafter"/>
</dbReference>
<sequence>MKRLALFIKWSFWIVIIISVVSGTSLGFFLFELSKTLPQNLEDELHKRNDVLPTVLYDREGNQIEELFIQRRVVIPYEQFPPHLVQALIASEDVRFFSHLGIDPLRIPKAFLANLKAGRIVQGASTLTQQTARLFLLSREKQIIRKLREMLLAFRMEMQFSKQDILSLYLNKVYLGNAEGIEAAAQGYFGKHAMELDLAESALLVGILPAPSRYAPHVNPELTLQRRNVVLRRMRQEGFISEQELQKTIDTPISLIRIHDSTTEATSYYVEHVRRYLIKKYGSEVLYQGGLKVFLAMDLNYQTFAHESLRKGILELTKRQGFHGAQSENSHNNSMLSDNSTQGNTVKIDSLFLGNIVAGIVKEVSKEKVSVELGESSGILEWNNISTWKNGNVLKDKRPTKISNPAEIFSVGDEIQVRLADYDSKNNYFRLQLYQEPLVNGALLAMDPKTGEVLSMTGGYRYGESEFNRAIQARRQPGSSFKPIVYSAALDAGFTLSSALIDSPRAYVTGAQTVGDAEIWTPKNYGDKVTGKVSLRTALVKSLNLATIGLCEELKPKQVIAYSKRFGITAKMMENLTTCIGSLSVTLQEMISAYGVFANQGRLVKPIYILRVEDQDGNILESSLPELKQVTSEETAFLLSSVLQDVVQRGTGRRARAIGRPSAGKTGTTNDSVDAWYIGYIPQLLTGVYVGFDKPRRMGKSETGSRAAAPIWINFMKNAVANMPTEQFRQPPGITTVKIHKSGRRAIPCDKAKDVHEEHYKSGTEPVLDLSQSGRCVKSEETEKTEKEEGEPEL</sequence>
<dbReference type="PANTHER" id="PTHR32282">
    <property type="entry name" value="BINDING PROTEIN TRANSPEPTIDASE, PUTATIVE-RELATED"/>
    <property type="match status" value="1"/>
</dbReference>
<evidence type="ECO:0000256" key="14">
    <source>
        <dbReference type="ARBA" id="ARBA00044770"/>
    </source>
</evidence>
<dbReference type="GO" id="GO:0003676">
    <property type="term" value="F:nucleic acid binding"/>
    <property type="evidence" value="ECO:0007669"/>
    <property type="project" value="InterPro"/>
</dbReference>
<dbReference type="Pfam" id="PF00575">
    <property type="entry name" value="S1"/>
    <property type="match status" value="1"/>
</dbReference>
<evidence type="ECO:0000256" key="2">
    <source>
        <dbReference type="ARBA" id="ARBA00022645"/>
    </source>
</evidence>
<dbReference type="GO" id="GO:0016020">
    <property type="term" value="C:membrane"/>
    <property type="evidence" value="ECO:0007669"/>
    <property type="project" value="UniProtKB-SubCell"/>
</dbReference>
<evidence type="ECO:0000256" key="3">
    <source>
        <dbReference type="ARBA" id="ARBA00022670"/>
    </source>
</evidence>